<comment type="caution">
    <text evidence="1">The sequence shown here is derived from an EMBL/GenBank/DDBJ whole genome shotgun (WGS) entry which is preliminary data.</text>
</comment>
<accession>A0A9W6RRU3</accession>
<dbReference type="Proteomes" id="UP001165135">
    <property type="component" value="Unassembled WGS sequence"/>
</dbReference>
<proteinExistence type="predicted"/>
<organism evidence="1 2">
    <name type="scientific">Actinoallomurus iriomotensis</name>
    <dbReference type="NCBI Taxonomy" id="478107"/>
    <lineage>
        <taxon>Bacteria</taxon>
        <taxon>Bacillati</taxon>
        <taxon>Actinomycetota</taxon>
        <taxon>Actinomycetes</taxon>
        <taxon>Streptosporangiales</taxon>
        <taxon>Thermomonosporaceae</taxon>
        <taxon>Actinoallomurus</taxon>
    </lineage>
</organism>
<dbReference type="EMBL" id="BSTJ01000015">
    <property type="protein sequence ID" value="GLY80674.1"/>
    <property type="molecule type" value="Genomic_DNA"/>
</dbReference>
<reference evidence="1" key="1">
    <citation type="submission" date="2023-03" db="EMBL/GenBank/DDBJ databases">
        <title>Actinoallomurus iriomotensis NBRC 103681.</title>
        <authorList>
            <person name="Ichikawa N."/>
            <person name="Sato H."/>
            <person name="Tonouchi N."/>
        </authorList>
    </citation>
    <scope>NUCLEOTIDE SEQUENCE</scope>
    <source>
        <strain evidence="1">NBRC 103681</strain>
    </source>
</reference>
<dbReference type="AlphaFoldDB" id="A0A9W6RRU3"/>
<evidence type="ECO:0008006" key="3">
    <source>
        <dbReference type="Google" id="ProtNLM"/>
    </source>
</evidence>
<gene>
    <name evidence="1" type="ORF">Airi01_089410</name>
</gene>
<name>A0A9W6RRU3_9ACTN</name>
<protein>
    <recommendedName>
        <fullName evidence="3">S-adenosyl methyltransferase</fullName>
    </recommendedName>
</protein>
<dbReference type="Pfam" id="PF04672">
    <property type="entry name" value="Methyltransf_19"/>
    <property type="match status" value="1"/>
</dbReference>
<evidence type="ECO:0000313" key="2">
    <source>
        <dbReference type="Proteomes" id="UP001165135"/>
    </source>
</evidence>
<sequence length="273" mass="30027">MDGGIPIGQQSDPTIPQIDVSRPSVARMYDYYLGGKDNYRVDREAVDRVADAMPEIRQLAQENRAFLRRAVRYMARQGIRQFIDIGSGLPTVGNTHEIAQEINPDARVVYVDNDPVVLAHGRALLAADDNTAVATADMHYPDQVLEHPQTLKLIDFNEPVGVLMIAMVHFLTVEERSAVMSRLRDALAPGSHLAATHVTTDGKAAEAVAQIEAVYATTPTPIYFRDHAEIGHFFDGFDLVDPGLVTLDVWRPDPEDPAPDATGWLYGAVGRKS</sequence>
<dbReference type="InterPro" id="IPR006764">
    <property type="entry name" value="SAM_dep_MeTrfase_SAV2177_type"/>
</dbReference>
<dbReference type="RefSeq" id="WP_285633917.1">
    <property type="nucleotide sequence ID" value="NZ_BSTJ01000015.1"/>
</dbReference>
<dbReference type="InterPro" id="IPR029063">
    <property type="entry name" value="SAM-dependent_MTases_sf"/>
</dbReference>
<dbReference type="SUPFAM" id="SSF53335">
    <property type="entry name" value="S-adenosyl-L-methionine-dependent methyltransferases"/>
    <property type="match status" value="1"/>
</dbReference>
<dbReference type="Gene3D" id="3.40.50.150">
    <property type="entry name" value="Vaccinia Virus protein VP39"/>
    <property type="match status" value="1"/>
</dbReference>
<evidence type="ECO:0000313" key="1">
    <source>
        <dbReference type="EMBL" id="GLY80674.1"/>
    </source>
</evidence>
<dbReference type="PIRSF" id="PIRSF017393">
    <property type="entry name" value="MTase_SAV2177"/>
    <property type="match status" value="1"/>
</dbReference>